<dbReference type="AlphaFoldDB" id="A0A9W8MVS3"/>
<dbReference type="EMBL" id="JANKHO010000484">
    <property type="protein sequence ID" value="KAJ3509350.1"/>
    <property type="molecule type" value="Genomic_DNA"/>
</dbReference>
<proteinExistence type="predicted"/>
<evidence type="ECO:0000313" key="2">
    <source>
        <dbReference type="EMBL" id="KAJ3509350.1"/>
    </source>
</evidence>
<gene>
    <name evidence="2" type="ORF">NLJ89_g5268</name>
</gene>
<keyword evidence="1" id="KW-0732">Signal</keyword>
<feature type="signal peptide" evidence="1">
    <location>
        <begin position="1"/>
        <end position="18"/>
    </location>
</feature>
<name>A0A9W8MVS3_9AGAR</name>
<dbReference type="OrthoDB" id="3025387at2759"/>
<sequence>MQFKTLAFAAVNILAVVALDLRQEPKPRTFTGTKVFHTIISQSPFLVERTTTFTWTQGTSISATATPTSN</sequence>
<evidence type="ECO:0000313" key="3">
    <source>
        <dbReference type="Proteomes" id="UP001148786"/>
    </source>
</evidence>
<comment type="caution">
    <text evidence="2">The sequence shown here is derived from an EMBL/GenBank/DDBJ whole genome shotgun (WGS) entry which is preliminary data.</text>
</comment>
<feature type="chain" id="PRO_5040968150" evidence="1">
    <location>
        <begin position="19"/>
        <end position="70"/>
    </location>
</feature>
<accession>A0A9W8MVS3</accession>
<organism evidence="2 3">
    <name type="scientific">Agrocybe chaxingu</name>
    <dbReference type="NCBI Taxonomy" id="84603"/>
    <lineage>
        <taxon>Eukaryota</taxon>
        <taxon>Fungi</taxon>
        <taxon>Dikarya</taxon>
        <taxon>Basidiomycota</taxon>
        <taxon>Agaricomycotina</taxon>
        <taxon>Agaricomycetes</taxon>
        <taxon>Agaricomycetidae</taxon>
        <taxon>Agaricales</taxon>
        <taxon>Agaricineae</taxon>
        <taxon>Strophariaceae</taxon>
        <taxon>Agrocybe</taxon>
    </lineage>
</organism>
<dbReference type="Proteomes" id="UP001148786">
    <property type="component" value="Unassembled WGS sequence"/>
</dbReference>
<protein>
    <submittedName>
        <fullName evidence="2">Uncharacterized protein</fullName>
    </submittedName>
</protein>
<evidence type="ECO:0000256" key="1">
    <source>
        <dbReference type="SAM" id="SignalP"/>
    </source>
</evidence>
<keyword evidence="3" id="KW-1185">Reference proteome</keyword>
<reference evidence="2" key="1">
    <citation type="submission" date="2022-07" db="EMBL/GenBank/DDBJ databases">
        <title>Genome Sequence of Agrocybe chaxingu.</title>
        <authorList>
            <person name="Buettner E."/>
        </authorList>
    </citation>
    <scope>NUCLEOTIDE SEQUENCE</scope>
    <source>
        <strain evidence="2">MP-N11</strain>
    </source>
</reference>